<protein>
    <submittedName>
        <fullName evidence="5">Uncharacterized protein</fullName>
    </submittedName>
</protein>
<reference evidence="5" key="2">
    <citation type="submission" date="2014-03" db="EMBL/GenBank/DDBJ databases">
        <authorList>
            <person name="Genoscope - CEA"/>
        </authorList>
    </citation>
    <scope>NUCLEOTIDE SEQUENCE</scope>
</reference>
<dbReference type="InterPro" id="IPR003591">
    <property type="entry name" value="Leu-rich_rpt_typical-subtyp"/>
</dbReference>
<proteinExistence type="inferred from homology"/>
<evidence type="ECO:0000256" key="4">
    <source>
        <dbReference type="ARBA" id="ARBA00023170"/>
    </source>
</evidence>
<dbReference type="Pfam" id="PF13855">
    <property type="entry name" value="LRR_8"/>
    <property type="match status" value="1"/>
</dbReference>
<evidence type="ECO:0000256" key="3">
    <source>
        <dbReference type="ARBA" id="ARBA00022737"/>
    </source>
</evidence>
<evidence type="ECO:0000256" key="2">
    <source>
        <dbReference type="ARBA" id="ARBA00022614"/>
    </source>
</evidence>
<dbReference type="GO" id="GO:0007166">
    <property type="term" value="P:cell surface receptor signaling pathway"/>
    <property type="evidence" value="ECO:0007669"/>
    <property type="project" value="TreeGrafter"/>
</dbReference>
<reference evidence="5" key="1">
    <citation type="journal article" date="2014" name="Nat. Commun.">
        <title>The rainbow trout genome provides novel insights into evolution after whole-genome duplication in vertebrates.</title>
        <authorList>
            <person name="Berthelot C."/>
            <person name="Brunet F."/>
            <person name="Chalopin D."/>
            <person name="Juanchich A."/>
            <person name="Bernard M."/>
            <person name="Noel B."/>
            <person name="Bento P."/>
            <person name="Da Silva C."/>
            <person name="Labadie K."/>
            <person name="Alberti A."/>
            <person name="Aury J.M."/>
            <person name="Louis A."/>
            <person name="Dehais P."/>
            <person name="Bardou P."/>
            <person name="Montfort J."/>
            <person name="Klopp C."/>
            <person name="Cabau C."/>
            <person name="Gaspin C."/>
            <person name="Thorgaard G.H."/>
            <person name="Boussaha M."/>
            <person name="Quillet E."/>
            <person name="Guyomard R."/>
            <person name="Galiana D."/>
            <person name="Bobe J."/>
            <person name="Volff J.N."/>
            <person name="Genet C."/>
            <person name="Wincker P."/>
            <person name="Jaillon O."/>
            <person name="Roest Crollius H."/>
            <person name="Guiguen Y."/>
        </authorList>
    </citation>
    <scope>NUCLEOTIDE SEQUENCE [LARGE SCALE GENOMIC DNA]</scope>
</reference>
<evidence type="ECO:0000256" key="1">
    <source>
        <dbReference type="ARBA" id="ARBA00007343"/>
    </source>
</evidence>
<dbReference type="PANTHER" id="PTHR45930:SF4">
    <property type="entry name" value="ADHESION G PROTEIN-COUPLED RECEPTOR A3"/>
    <property type="match status" value="1"/>
</dbReference>
<dbReference type="EMBL" id="FR904580">
    <property type="protein sequence ID" value="CDQ67306.1"/>
    <property type="molecule type" value="Genomic_DNA"/>
</dbReference>
<dbReference type="SUPFAM" id="SSF52058">
    <property type="entry name" value="L domain-like"/>
    <property type="match status" value="1"/>
</dbReference>
<accession>A0A060WK11</accession>
<dbReference type="InterPro" id="IPR032675">
    <property type="entry name" value="LRR_dom_sf"/>
</dbReference>
<dbReference type="Gene3D" id="3.80.10.10">
    <property type="entry name" value="Ribonuclease Inhibitor"/>
    <property type="match status" value="1"/>
</dbReference>
<dbReference type="STRING" id="8022.A0A060WK11"/>
<keyword evidence="3" id="KW-0677">Repeat</keyword>
<evidence type="ECO:0000313" key="5">
    <source>
        <dbReference type="EMBL" id="CDQ67306.1"/>
    </source>
</evidence>
<dbReference type="PaxDb" id="8022-A0A060WK11"/>
<keyword evidence="2" id="KW-0433">Leucine-rich repeat</keyword>
<name>A0A060WK11_ONCMY</name>
<dbReference type="PANTHER" id="PTHR45930">
    <property type="entry name" value="G-PROTEIN COUPLED RECEPTOR 124-LIKE PROTEIN"/>
    <property type="match status" value="1"/>
</dbReference>
<dbReference type="AlphaFoldDB" id="A0A060WK11"/>
<dbReference type="Proteomes" id="UP000193380">
    <property type="component" value="Unassembled WGS sequence"/>
</dbReference>
<comment type="similarity">
    <text evidence="1">Belongs to the G-protein coupled receptor 2 family. Adhesion G-protein coupled receptor (ADGR) subfamily.</text>
</comment>
<sequence>MEELELEHNNLTEVNKGWLYGLHMLHVLRVNQNTIGIIRPDAWEFCQKLEELDLSFNHLTRLEETVFIGLGLLENLNLGENTISHLGEGVFSSLANLRSL</sequence>
<gene>
    <name evidence="5" type="ORF">GSONMT00006126001</name>
</gene>
<organism evidence="5 6">
    <name type="scientific">Oncorhynchus mykiss</name>
    <name type="common">Rainbow trout</name>
    <name type="synonym">Salmo gairdneri</name>
    <dbReference type="NCBI Taxonomy" id="8022"/>
    <lineage>
        <taxon>Eukaryota</taxon>
        <taxon>Metazoa</taxon>
        <taxon>Chordata</taxon>
        <taxon>Craniata</taxon>
        <taxon>Vertebrata</taxon>
        <taxon>Euteleostomi</taxon>
        <taxon>Actinopterygii</taxon>
        <taxon>Neopterygii</taxon>
        <taxon>Teleostei</taxon>
        <taxon>Protacanthopterygii</taxon>
        <taxon>Salmoniformes</taxon>
        <taxon>Salmonidae</taxon>
        <taxon>Salmoninae</taxon>
        <taxon>Oncorhynchus</taxon>
    </lineage>
</organism>
<dbReference type="GO" id="GO:0005886">
    <property type="term" value="C:plasma membrane"/>
    <property type="evidence" value="ECO:0007669"/>
    <property type="project" value="TreeGrafter"/>
</dbReference>
<dbReference type="InterPro" id="IPR001611">
    <property type="entry name" value="Leu-rich_rpt"/>
</dbReference>
<dbReference type="SMART" id="SM00369">
    <property type="entry name" value="LRR_TYP"/>
    <property type="match status" value="3"/>
</dbReference>
<keyword evidence="4" id="KW-0675">Receptor</keyword>
<evidence type="ECO:0000313" key="6">
    <source>
        <dbReference type="Proteomes" id="UP000193380"/>
    </source>
</evidence>
<dbReference type="PROSITE" id="PS51450">
    <property type="entry name" value="LRR"/>
    <property type="match status" value="1"/>
</dbReference>
<dbReference type="InterPro" id="IPR051963">
    <property type="entry name" value="Adhesion_GPCR_A"/>
</dbReference>